<name>A0A8H4J6D8_9PEZI</name>
<dbReference type="AlphaFoldDB" id="A0A8H4J6D8"/>
<gene>
    <name evidence="2" type="ORF">GTA08_BOTSDO00158</name>
</gene>
<sequence length="527" mass="56259">MEGSSKVAASSRLFAAPGAGLLASTQARLLSSASRLLSAATPRDKRMRSPVRDYADAGYDRRSPRMDRPVRERSPPPLKRSRDVSPVGSRGRSPLPAPKRERLASPPPRASRYDEPRPRAYSPPRRAYSPPRDRSYRPRSRSPLRHDDRIDPYVDSWRRRSPSPPRAAAYDAGVKSGRESVASSRRSSPPVHPSRLGLLPEERPPAEHFSPRPRSPYRARSIERERSPPPPRREPPVPIREREPFPNGSPATPAPAPPTGPRNGDATFARAPPTGPAATTNRNFPYPAMSPPSGPASNVPMSAHARPGNPILSAPSRPRGGGRGGFGGGPGRDFQPYDNAGGTPPLGPRRGSGAWGPRGGGPGPVGYGGPPSGPRGGAPPFRGSSNSTSTTYPRTQRFNNPVVPTGPAAAATVSSPGGPAIPTGPAGTATLNTTNSAVAAHLSDLPSIVPGGIRQKDLYETSRLQKLEDEARKLRDQIAEKEALGRRGKREWDRLEREGETISLRADLADEHLRSLNGEGELGGAAF</sequence>
<organism evidence="2 3">
    <name type="scientific">Botryosphaeria dothidea</name>
    <dbReference type="NCBI Taxonomy" id="55169"/>
    <lineage>
        <taxon>Eukaryota</taxon>
        <taxon>Fungi</taxon>
        <taxon>Dikarya</taxon>
        <taxon>Ascomycota</taxon>
        <taxon>Pezizomycotina</taxon>
        <taxon>Dothideomycetes</taxon>
        <taxon>Dothideomycetes incertae sedis</taxon>
        <taxon>Botryosphaeriales</taxon>
        <taxon>Botryosphaeriaceae</taxon>
        <taxon>Botryosphaeria</taxon>
    </lineage>
</organism>
<feature type="compositionally biased region" description="Gly residues" evidence="1">
    <location>
        <begin position="319"/>
        <end position="331"/>
    </location>
</feature>
<dbReference type="OrthoDB" id="5424692at2759"/>
<proteinExistence type="predicted"/>
<feature type="compositionally biased region" description="Basic and acidic residues" evidence="1">
    <location>
        <begin position="220"/>
        <end position="244"/>
    </location>
</feature>
<feature type="compositionally biased region" description="Basic and acidic residues" evidence="1">
    <location>
        <begin position="50"/>
        <end position="74"/>
    </location>
</feature>
<dbReference type="EMBL" id="WWBZ02000001">
    <property type="protein sequence ID" value="KAF4313965.1"/>
    <property type="molecule type" value="Genomic_DNA"/>
</dbReference>
<feature type="compositionally biased region" description="Basic and acidic residues" evidence="1">
    <location>
        <begin position="144"/>
        <end position="158"/>
    </location>
</feature>
<reference evidence="2" key="1">
    <citation type="submission" date="2020-04" db="EMBL/GenBank/DDBJ databases">
        <title>Genome Assembly and Annotation of Botryosphaeria dothidea sdau 11-99, a Latent Pathogen of Apple Fruit Ring Rot in China.</title>
        <authorList>
            <person name="Yu C."/>
            <person name="Diao Y."/>
            <person name="Lu Q."/>
            <person name="Zhao J."/>
            <person name="Cui S."/>
            <person name="Peng C."/>
            <person name="He B."/>
            <person name="Liu H."/>
        </authorList>
    </citation>
    <scope>NUCLEOTIDE SEQUENCE [LARGE SCALE GENOMIC DNA]</scope>
    <source>
        <strain evidence="2">Sdau11-99</strain>
    </source>
</reference>
<keyword evidence="3" id="KW-1185">Reference proteome</keyword>
<feature type="compositionally biased region" description="Gly residues" evidence="1">
    <location>
        <begin position="353"/>
        <end position="376"/>
    </location>
</feature>
<feature type="compositionally biased region" description="Low complexity" evidence="1">
    <location>
        <begin position="261"/>
        <end position="280"/>
    </location>
</feature>
<evidence type="ECO:0000313" key="2">
    <source>
        <dbReference type="EMBL" id="KAF4313965.1"/>
    </source>
</evidence>
<feature type="compositionally biased region" description="Low complexity" evidence="1">
    <location>
        <begin position="119"/>
        <end position="130"/>
    </location>
</feature>
<feature type="compositionally biased region" description="Low complexity" evidence="1">
    <location>
        <begin position="179"/>
        <end position="195"/>
    </location>
</feature>
<evidence type="ECO:0000256" key="1">
    <source>
        <dbReference type="SAM" id="MobiDB-lite"/>
    </source>
</evidence>
<feature type="compositionally biased region" description="Polar residues" evidence="1">
    <location>
        <begin position="386"/>
        <end position="399"/>
    </location>
</feature>
<feature type="compositionally biased region" description="Basic and acidic residues" evidence="1">
    <location>
        <begin position="200"/>
        <end position="210"/>
    </location>
</feature>
<comment type="caution">
    <text evidence="2">The sequence shown here is derived from an EMBL/GenBank/DDBJ whole genome shotgun (WGS) entry which is preliminary data.</text>
</comment>
<evidence type="ECO:0000313" key="3">
    <source>
        <dbReference type="Proteomes" id="UP000572817"/>
    </source>
</evidence>
<protein>
    <submittedName>
        <fullName evidence="2">Serine arginine repetitive matrix protein 1 protein</fullName>
    </submittedName>
</protein>
<feature type="region of interest" description="Disordered" evidence="1">
    <location>
        <begin position="37"/>
        <end position="432"/>
    </location>
</feature>
<accession>A0A8H4J6D8</accession>
<dbReference type="Proteomes" id="UP000572817">
    <property type="component" value="Unassembled WGS sequence"/>
</dbReference>
<feature type="compositionally biased region" description="Low complexity" evidence="1">
    <location>
        <begin position="401"/>
        <end position="430"/>
    </location>
</feature>